<dbReference type="AlphaFoldDB" id="A0A5J4X6R9"/>
<gene>
    <name evidence="1" type="ORF">EZS28_002016</name>
</gene>
<accession>A0A5J4X6R9</accession>
<comment type="caution">
    <text evidence="1">The sequence shown here is derived from an EMBL/GenBank/DDBJ whole genome shotgun (WGS) entry which is preliminary data.</text>
</comment>
<dbReference type="Proteomes" id="UP000324800">
    <property type="component" value="Unassembled WGS sequence"/>
</dbReference>
<evidence type="ECO:0000313" key="2">
    <source>
        <dbReference type="Proteomes" id="UP000324800"/>
    </source>
</evidence>
<organism evidence="1 2">
    <name type="scientific">Streblomastix strix</name>
    <dbReference type="NCBI Taxonomy" id="222440"/>
    <lineage>
        <taxon>Eukaryota</taxon>
        <taxon>Metamonada</taxon>
        <taxon>Preaxostyla</taxon>
        <taxon>Oxymonadida</taxon>
        <taxon>Streblomastigidae</taxon>
        <taxon>Streblomastix</taxon>
    </lineage>
</organism>
<proteinExistence type="predicted"/>
<evidence type="ECO:0000313" key="1">
    <source>
        <dbReference type="EMBL" id="KAA6402456.1"/>
    </source>
</evidence>
<sequence length="582" mass="67047">MTNLYSAQAWQQVSNFHRHYRRLAVIISKQISYQDIIVIKKLANIQNNSTTERRKLFQSSPKGDYCSPSPSETLAPPLNFEIIKQTTKTGCSVELLISMGRPFQKIRKRTMTQESGQNAQALFTYFRDGVDLNMTSSQSLMDNRNANRSDTNVFASDREITVTDADAGPALRTPPMLEIQYFIMRLMELLTGCNAFAIDLWANPIAQAQIQNYVARAMHVPEVTRYAEISPHQILINAANSRIDRYIQNLWFQILMLYKLTILSIQHVLDGNTKETLIDLVGMCAALLRFAERQTYIRIQMKEGAQEAQQFDPGYKGSMSHAIQPLRALRLIQGQESQDLISQQAGQYLATAIGTEQQIPKLVTLTPTQMEQQFYSGQLIPRPQIQQPFQGFGMYPGIQQIQGFQLPGLFQQTQPSGFGMSYIDSQASPRAYPNSCRTLQPLDYKRLNNLIYQLHQHQARRAIHLFNTDTLEKYVDESFIPFIEQRCEKMQKKYKRIQLPVTSDCQQFLLKALMKPNRWTQSRSLQSKETSHLEKELICQSQRQKMLNLCIKSQRNTPFPPPMRVLSEMQDIQQLPKKWSKR</sequence>
<reference evidence="1 2" key="1">
    <citation type="submission" date="2019-03" db="EMBL/GenBank/DDBJ databases">
        <title>Single cell metagenomics reveals metabolic interactions within the superorganism composed of flagellate Streblomastix strix and complex community of Bacteroidetes bacteria on its surface.</title>
        <authorList>
            <person name="Treitli S.C."/>
            <person name="Kolisko M."/>
            <person name="Husnik F."/>
            <person name="Keeling P."/>
            <person name="Hampl V."/>
        </authorList>
    </citation>
    <scope>NUCLEOTIDE SEQUENCE [LARGE SCALE GENOMIC DNA]</scope>
    <source>
        <strain evidence="1">ST1C</strain>
    </source>
</reference>
<protein>
    <submittedName>
        <fullName evidence="1">Uncharacterized protein</fullName>
    </submittedName>
</protein>
<name>A0A5J4X6R9_9EUKA</name>
<dbReference type="EMBL" id="SNRW01000231">
    <property type="protein sequence ID" value="KAA6402456.1"/>
    <property type="molecule type" value="Genomic_DNA"/>
</dbReference>